<dbReference type="InterPro" id="IPR016187">
    <property type="entry name" value="CTDL_fold"/>
</dbReference>
<accession>A0A1Q9LRN1</accession>
<dbReference type="Proteomes" id="UP000186040">
    <property type="component" value="Unassembled WGS sequence"/>
</dbReference>
<dbReference type="SUPFAM" id="SSF56436">
    <property type="entry name" value="C-type lectin-like"/>
    <property type="match status" value="1"/>
</dbReference>
<reference evidence="2 3" key="1">
    <citation type="submission" date="2016-10" db="EMBL/GenBank/DDBJ databases">
        <title>The Draft Genome Sequence of Actinokineospora bangkokensis 44EHWT reveals the biosynthetic pathway of antifungal compounds Thailandins with unusual extender unit butylmalonyl-CoA.</title>
        <authorList>
            <person name="Greule A."/>
            <person name="Intra B."/>
            <person name="Flemming S."/>
            <person name="Rommel M.G."/>
            <person name="Panbangred W."/>
            <person name="Bechthold A."/>
        </authorList>
    </citation>
    <scope>NUCLEOTIDE SEQUENCE [LARGE SCALE GENOMIC DNA]</scope>
    <source>
        <strain evidence="2 3">44EHW</strain>
    </source>
</reference>
<evidence type="ECO:0000313" key="3">
    <source>
        <dbReference type="Proteomes" id="UP000186040"/>
    </source>
</evidence>
<evidence type="ECO:0000259" key="1">
    <source>
        <dbReference type="Pfam" id="PF03781"/>
    </source>
</evidence>
<proteinExistence type="predicted"/>
<protein>
    <recommendedName>
        <fullName evidence="1">Sulfatase-modifying factor enzyme-like domain-containing protein</fullName>
    </recommendedName>
</protein>
<dbReference type="Pfam" id="PF03781">
    <property type="entry name" value="FGE-sulfatase"/>
    <property type="match status" value="1"/>
</dbReference>
<dbReference type="InterPro" id="IPR042095">
    <property type="entry name" value="SUMF_sf"/>
</dbReference>
<dbReference type="Gene3D" id="3.90.1580.10">
    <property type="entry name" value="paralog of FGE (formylglycine-generating enzyme)"/>
    <property type="match status" value="1"/>
</dbReference>
<dbReference type="PANTHER" id="PTHR23150:SF19">
    <property type="entry name" value="FORMYLGLYCINE-GENERATING ENZYME"/>
    <property type="match status" value="1"/>
</dbReference>
<dbReference type="GO" id="GO:0120147">
    <property type="term" value="F:formylglycine-generating oxidase activity"/>
    <property type="evidence" value="ECO:0007669"/>
    <property type="project" value="TreeGrafter"/>
</dbReference>
<comment type="caution">
    <text evidence="2">The sequence shown here is derived from an EMBL/GenBank/DDBJ whole genome shotgun (WGS) entry which is preliminary data.</text>
</comment>
<dbReference type="PANTHER" id="PTHR23150">
    <property type="entry name" value="SULFATASE MODIFYING FACTOR 1, 2"/>
    <property type="match status" value="1"/>
</dbReference>
<dbReference type="STRING" id="1193682.BJP25_13085"/>
<organism evidence="2 3">
    <name type="scientific">Actinokineospora bangkokensis</name>
    <dbReference type="NCBI Taxonomy" id="1193682"/>
    <lineage>
        <taxon>Bacteria</taxon>
        <taxon>Bacillati</taxon>
        <taxon>Actinomycetota</taxon>
        <taxon>Actinomycetes</taxon>
        <taxon>Pseudonocardiales</taxon>
        <taxon>Pseudonocardiaceae</taxon>
        <taxon>Actinokineospora</taxon>
    </lineage>
</organism>
<keyword evidence="3" id="KW-1185">Reference proteome</keyword>
<dbReference type="InterPro" id="IPR005532">
    <property type="entry name" value="SUMF_dom"/>
</dbReference>
<name>A0A1Q9LRN1_9PSEU</name>
<feature type="domain" description="Sulfatase-modifying factor enzyme-like" evidence="1">
    <location>
        <begin position="22"/>
        <end position="281"/>
    </location>
</feature>
<evidence type="ECO:0000313" key="2">
    <source>
        <dbReference type="EMBL" id="OLR94651.1"/>
    </source>
</evidence>
<gene>
    <name evidence="2" type="ORF">BJP25_13085</name>
</gene>
<dbReference type="AlphaFoldDB" id="A0A1Q9LRN1"/>
<dbReference type="InterPro" id="IPR051043">
    <property type="entry name" value="Sulfatase_Mod_Factor_Kinase"/>
</dbReference>
<dbReference type="EMBL" id="MKQR01000007">
    <property type="protein sequence ID" value="OLR94651.1"/>
    <property type="molecule type" value="Genomic_DNA"/>
</dbReference>
<sequence length="284" mass="30251">MSVRRNGIEGDMAGHRGFGLVEFGAASFRAGSPEEGAAPAHEVRLDAFALGDRCVSAADFHAFLLADPGAVDHTMIDCIDPCFVVHRPGGFALRPGCGGFPMIQISFWASAAYCNWLSRVEGRAPVYDVAARTADLDRDGYRLPTEAEWEYACRAGHPDGAPADPGACNGEQAGPRCQELWPGRTGVGAFPAGHPGPVPVGSTPADAAGLHEMLGNLREWCHDKYGPYRAEPVRNPRGATRGAFRVVRGGAFIDPPAALTPVSRMAAYEDTKCEVYGFRVAVPR</sequence>